<dbReference type="Pfam" id="PF06224">
    <property type="entry name" value="AlkZ-like"/>
    <property type="match status" value="1"/>
</dbReference>
<accession>A0ABY5K913</accession>
<organism evidence="1 2">
    <name type="scientific">Cellulomonas wangsupingiae</name>
    <dbReference type="NCBI Taxonomy" id="2968085"/>
    <lineage>
        <taxon>Bacteria</taxon>
        <taxon>Bacillati</taxon>
        <taxon>Actinomycetota</taxon>
        <taxon>Actinomycetes</taxon>
        <taxon>Micrococcales</taxon>
        <taxon>Cellulomonadaceae</taxon>
        <taxon>Cellulomonas</taxon>
    </lineage>
</organism>
<dbReference type="Proteomes" id="UP001317322">
    <property type="component" value="Chromosome"/>
</dbReference>
<evidence type="ECO:0000313" key="2">
    <source>
        <dbReference type="Proteomes" id="UP001317322"/>
    </source>
</evidence>
<evidence type="ECO:0000313" key="1">
    <source>
        <dbReference type="EMBL" id="UUI66309.1"/>
    </source>
</evidence>
<dbReference type="RefSeq" id="WP_227564516.1">
    <property type="nucleotide sequence ID" value="NZ_CP101989.1"/>
</dbReference>
<keyword evidence="2" id="KW-1185">Reference proteome</keyword>
<dbReference type="InterPro" id="IPR009351">
    <property type="entry name" value="AlkZ-like"/>
</dbReference>
<dbReference type="GO" id="GO:0003677">
    <property type="term" value="F:DNA binding"/>
    <property type="evidence" value="ECO:0007669"/>
    <property type="project" value="UniProtKB-KW"/>
</dbReference>
<dbReference type="EMBL" id="CP101989">
    <property type="protein sequence ID" value="UUI66309.1"/>
    <property type="molecule type" value="Genomic_DNA"/>
</dbReference>
<sequence>MRPDIGIPVARARGFAVAAQGLREEESSTLPILQRIGLLQMDPLTRVARAHLLTCAARMTVQDISRVDRDLWPADERAATFETYTHAACAMPIGDWPLFEIHRSRARARADTPPPEMRQRVRELIADSEHGLTIRELQRDDRTGGGWGWSATKRAAEHMVWRGELASTSRRRGERVLNLVERAVPTEQLNQTLTPDECLTALAERALAALGVATTEEVATYYHLRADQVAATLRGRGHLQAAIEGWPEAAWVTEPVTTSTSQPRPRLIGPFDNLIRDRARTRRLFGFDYVFEAYKPAARRKYGAYALAVLVDDDLVARADISRQGYSLTLQQVFPEVSRDASWCRQQAVEAVGSLATQLGLECDV</sequence>
<dbReference type="PANTHER" id="PTHR30528">
    <property type="entry name" value="CYTOPLASMIC PROTEIN"/>
    <property type="match status" value="1"/>
</dbReference>
<reference evidence="1 2" key="1">
    <citation type="submission" date="2022-07" db="EMBL/GenBank/DDBJ databases">
        <title>Novel species in genus cellulomonas.</title>
        <authorList>
            <person name="Ye L."/>
        </authorList>
    </citation>
    <scope>NUCLEOTIDE SEQUENCE [LARGE SCALE GENOMIC DNA]</scope>
    <source>
        <strain evidence="2">zg-Y908</strain>
    </source>
</reference>
<proteinExistence type="predicted"/>
<protein>
    <submittedName>
        <fullName evidence="1">Winged helix DNA-binding domain-containing protein</fullName>
    </submittedName>
</protein>
<name>A0ABY5K913_9CELL</name>
<keyword evidence="1" id="KW-0238">DNA-binding</keyword>
<dbReference type="PANTHER" id="PTHR30528:SF0">
    <property type="entry name" value="CYTOPLASMIC PROTEIN"/>
    <property type="match status" value="1"/>
</dbReference>
<gene>
    <name evidence="1" type="ORF">NP075_06225</name>
</gene>